<keyword evidence="3" id="KW-0540">Nuclease</keyword>
<comment type="similarity">
    <text evidence="2">Belongs to the DNA repair metallo-beta-lactamase (DRMBL) family.</text>
</comment>
<evidence type="ECO:0000256" key="6">
    <source>
        <dbReference type="ARBA" id="ARBA00022801"/>
    </source>
</evidence>
<keyword evidence="10" id="KW-0539">Nucleus</keyword>
<dbReference type="GO" id="GO:0036297">
    <property type="term" value="P:interstrand cross-link repair"/>
    <property type="evidence" value="ECO:0007669"/>
    <property type="project" value="TreeGrafter"/>
</dbReference>
<dbReference type="GO" id="GO:0003684">
    <property type="term" value="F:damaged DNA binding"/>
    <property type="evidence" value="ECO:0007669"/>
    <property type="project" value="TreeGrafter"/>
</dbReference>
<evidence type="ECO:0000256" key="7">
    <source>
        <dbReference type="ARBA" id="ARBA00022839"/>
    </source>
</evidence>
<gene>
    <name evidence="16" type="ORF">BDV96DRAFT_171863</name>
</gene>
<dbReference type="PANTHER" id="PTHR23240">
    <property type="entry name" value="DNA CROSS-LINK REPAIR PROTEIN PSO2/SNM1-RELATED"/>
    <property type="match status" value="1"/>
</dbReference>
<dbReference type="InterPro" id="IPR011084">
    <property type="entry name" value="DRMBL"/>
</dbReference>
<evidence type="ECO:0000313" key="16">
    <source>
        <dbReference type="EMBL" id="KAF2112199.1"/>
    </source>
</evidence>
<accession>A0A6A5YYC2</accession>
<keyword evidence="9" id="KW-0234">DNA repair</keyword>
<dbReference type="GO" id="GO:0006303">
    <property type="term" value="P:double-strand break repair via nonhomologous end joining"/>
    <property type="evidence" value="ECO:0007669"/>
    <property type="project" value="TreeGrafter"/>
</dbReference>
<dbReference type="InterPro" id="IPR001279">
    <property type="entry name" value="Metallo-B-lactamas"/>
</dbReference>
<dbReference type="Proteomes" id="UP000799770">
    <property type="component" value="Unassembled WGS sequence"/>
</dbReference>
<keyword evidence="5" id="KW-0227">DNA damage</keyword>
<dbReference type="Gene3D" id="3.60.15.10">
    <property type="entry name" value="Ribonuclease Z/Hydroxyacylglutathione hydrolase-like"/>
    <property type="match status" value="1"/>
</dbReference>
<dbReference type="Pfam" id="PF07522">
    <property type="entry name" value="DRMBL"/>
    <property type="match status" value="1"/>
</dbReference>
<sequence>MSTFKGIVAEFPDIRIDYFRRHPEHKPPLACFLSHVHSDHLIGLEGLRAPFVYCSAATREILLRLEKKHYRLNFARGILESRKVTYDKSMRRLAKPLPLETPTEIELAPRNTIRVTLFDANHCVGAVMFLLEGDGKAILYTGDIRAETWWVNSLVQNPLLLPYTLHSRSLDCIYLDTTFATKSQPYRDFPSKAEGIRELLAKVSNYPDGTIFYFHSWTFGYENVWIALSAYLRSRIHVDEYRHGLYSSLSSLTNKYLKESGHEIREAPSLFGYRNGNRFQPGCLTAKQDVRLHSCERGTGCPVMDGDSATNVIHIIPIITRVNGTEIAELGAGGGKGDLDVGDDLETDNAADIGKLMELCAATIEDPELCSKVLAWLEQTLNEGHGKIELDGVMLYDLSSSDELSLQALVSVLITQMNKTTEPGEKRNETIRFPYSRHSSYAELCSLVEAFKPKDVFPCTVDEERWTPEFSVCSLFGAYCSADIFRHDTEMMVLHKSKTDREKQGKRDLEQSSTQSQERPEPRTLKRVRIEEVVEVNKVGEEAEATELSTPQALLPASRPGFFMLEPLQDSQDEAASDLKPALPSTIAKQPHTKPIPKPLTPSSSPNSSRPVSNKGIAYQAAQGLGLTWWDFGGLTCTKPASAQDEEEL</sequence>
<dbReference type="SUPFAM" id="SSF56281">
    <property type="entry name" value="Metallo-hydrolase/oxidoreductase"/>
    <property type="match status" value="1"/>
</dbReference>
<reference evidence="16" key="1">
    <citation type="journal article" date="2020" name="Stud. Mycol.">
        <title>101 Dothideomycetes genomes: a test case for predicting lifestyles and emergence of pathogens.</title>
        <authorList>
            <person name="Haridas S."/>
            <person name="Albert R."/>
            <person name="Binder M."/>
            <person name="Bloem J."/>
            <person name="Labutti K."/>
            <person name="Salamov A."/>
            <person name="Andreopoulos B."/>
            <person name="Baker S."/>
            <person name="Barry K."/>
            <person name="Bills G."/>
            <person name="Bluhm B."/>
            <person name="Cannon C."/>
            <person name="Castanera R."/>
            <person name="Culley D."/>
            <person name="Daum C."/>
            <person name="Ezra D."/>
            <person name="Gonzalez J."/>
            <person name="Henrissat B."/>
            <person name="Kuo A."/>
            <person name="Liang C."/>
            <person name="Lipzen A."/>
            <person name="Lutzoni F."/>
            <person name="Magnuson J."/>
            <person name="Mondo S."/>
            <person name="Nolan M."/>
            <person name="Ohm R."/>
            <person name="Pangilinan J."/>
            <person name="Park H.-J."/>
            <person name="Ramirez L."/>
            <person name="Alfaro M."/>
            <person name="Sun H."/>
            <person name="Tritt A."/>
            <person name="Yoshinaga Y."/>
            <person name="Zwiers L.-H."/>
            <person name="Turgeon B."/>
            <person name="Goodwin S."/>
            <person name="Spatafora J."/>
            <person name="Crous P."/>
            <person name="Grigoriev I."/>
        </authorList>
    </citation>
    <scope>NUCLEOTIDE SEQUENCE</scope>
    <source>
        <strain evidence="16">CBS 627.86</strain>
    </source>
</reference>
<dbReference type="GO" id="GO:0035312">
    <property type="term" value="F:5'-3' DNA exonuclease activity"/>
    <property type="evidence" value="ECO:0007669"/>
    <property type="project" value="TreeGrafter"/>
</dbReference>
<evidence type="ECO:0000256" key="1">
    <source>
        <dbReference type="ARBA" id="ARBA00004123"/>
    </source>
</evidence>
<proteinExistence type="inferred from homology"/>
<name>A0A6A5YYC2_9PLEO</name>
<evidence type="ECO:0000256" key="5">
    <source>
        <dbReference type="ARBA" id="ARBA00022763"/>
    </source>
</evidence>
<keyword evidence="7" id="KW-0269">Exonuclease</keyword>
<feature type="domain" description="Metallo-beta-lactamase" evidence="15">
    <location>
        <begin position="13"/>
        <end position="155"/>
    </location>
</feature>
<organism evidence="16 17">
    <name type="scientific">Lophiotrema nucula</name>
    <dbReference type="NCBI Taxonomy" id="690887"/>
    <lineage>
        <taxon>Eukaryota</taxon>
        <taxon>Fungi</taxon>
        <taxon>Dikarya</taxon>
        <taxon>Ascomycota</taxon>
        <taxon>Pezizomycotina</taxon>
        <taxon>Dothideomycetes</taxon>
        <taxon>Pleosporomycetidae</taxon>
        <taxon>Pleosporales</taxon>
        <taxon>Lophiotremataceae</taxon>
        <taxon>Lophiotrema</taxon>
    </lineage>
</organism>
<keyword evidence="8" id="KW-0233">DNA recombination</keyword>
<dbReference type="GO" id="GO:0004519">
    <property type="term" value="F:endonuclease activity"/>
    <property type="evidence" value="ECO:0007669"/>
    <property type="project" value="UniProtKB-KW"/>
</dbReference>
<feature type="region of interest" description="Disordered" evidence="13">
    <location>
        <begin position="497"/>
        <end position="526"/>
    </location>
</feature>
<evidence type="ECO:0000259" key="14">
    <source>
        <dbReference type="Pfam" id="PF07522"/>
    </source>
</evidence>
<evidence type="ECO:0000313" key="17">
    <source>
        <dbReference type="Proteomes" id="UP000799770"/>
    </source>
</evidence>
<feature type="region of interest" description="Disordered" evidence="13">
    <location>
        <begin position="585"/>
        <end position="615"/>
    </location>
</feature>
<feature type="compositionally biased region" description="Basic and acidic residues" evidence="13">
    <location>
        <begin position="497"/>
        <end position="510"/>
    </location>
</feature>
<evidence type="ECO:0000256" key="9">
    <source>
        <dbReference type="ARBA" id="ARBA00023204"/>
    </source>
</evidence>
<keyword evidence="6" id="KW-0378">Hydrolase</keyword>
<feature type="compositionally biased region" description="Low complexity" evidence="13">
    <location>
        <begin position="601"/>
        <end position="613"/>
    </location>
</feature>
<evidence type="ECO:0000256" key="12">
    <source>
        <dbReference type="ARBA" id="ARBA00042677"/>
    </source>
</evidence>
<evidence type="ECO:0000256" key="3">
    <source>
        <dbReference type="ARBA" id="ARBA00022722"/>
    </source>
</evidence>
<dbReference type="EMBL" id="ML977332">
    <property type="protein sequence ID" value="KAF2112199.1"/>
    <property type="molecule type" value="Genomic_DNA"/>
</dbReference>
<evidence type="ECO:0000256" key="10">
    <source>
        <dbReference type="ARBA" id="ARBA00023242"/>
    </source>
</evidence>
<comment type="subcellular location">
    <subcellularLocation>
        <location evidence="1">Nucleus</location>
    </subcellularLocation>
</comment>
<dbReference type="GO" id="GO:0000723">
    <property type="term" value="P:telomere maintenance"/>
    <property type="evidence" value="ECO:0007669"/>
    <property type="project" value="TreeGrafter"/>
</dbReference>
<evidence type="ECO:0000256" key="13">
    <source>
        <dbReference type="SAM" id="MobiDB-lite"/>
    </source>
</evidence>
<evidence type="ECO:0000256" key="4">
    <source>
        <dbReference type="ARBA" id="ARBA00022759"/>
    </source>
</evidence>
<dbReference type="GO" id="GO:0006310">
    <property type="term" value="P:DNA recombination"/>
    <property type="evidence" value="ECO:0007669"/>
    <property type="project" value="UniProtKB-KW"/>
</dbReference>
<dbReference type="PANTHER" id="PTHR23240:SF8">
    <property type="entry name" value="PROTEIN ARTEMIS"/>
    <property type="match status" value="1"/>
</dbReference>
<evidence type="ECO:0000256" key="11">
    <source>
        <dbReference type="ARBA" id="ARBA00039759"/>
    </source>
</evidence>
<dbReference type="AlphaFoldDB" id="A0A6A5YYC2"/>
<dbReference type="InterPro" id="IPR036866">
    <property type="entry name" value="RibonucZ/Hydroxyglut_hydro"/>
</dbReference>
<evidence type="ECO:0000256" key="8">
    <source>
        <dbReference type="ARBA" id="ARBA00023172"/>
    </source>
</evidence>
<dbReference type="GO" id="GO:0005634">
    <property type="term" value="C:nucleus"/>
    <property type="evidence" value="ECO:0007669"/>
    <property type="project" value="UniProtKB-SubCell"/>
</dbReference>
<evidence type="ECO:0000256" key="2">
    <source>
        <dbReference type="ARBA" id="ARBA00010304"/>
    </source>
</evidence>
<keyword evidence="4" id="KW-0255">Endonuclease</keyword>
<keyword evidence="17" id="KW-1185">Reference proteome</keyword>
<feature type="domain" description="DNA repair metallo-beta-lactamase" evidence="14">
    <location>
        <begin position="417"/>
        <end position="460"/>
    </location>
</feature>
<protein>
    <recommendedName>
        <fullName evidence="11">Protein artemis</fullName>
    </recommendedName>
    <alternativeName>
        <fullName evidence="12">DNA cross-link repair 1C protein</fullName>
    </alternativeName>
</protein>
<dbReference type="OrthoDB" id="5561659at2759"/>
<dbReference type="Pfam" id="PF12706">
    <property type="entry name" value="Lactamase_B_2"/>
    <property type="match status" value="1"/>
</dbReference>
<evidence type="ECO:0000259" key="15">
    <source>
        <dbReference type="Pfam" id="PF12706"/>
    </source>
</evidence>